<dbReference type="Gene3D" id="1.10.8.60">
    <property type="match status" value="1"/>
</dbReference>
<reference evidence="3" key="1">
    <citation type="submission" date="2016-10" db="EMBL/GenBank/DDBJ databases">
        <authorList>
            <person name="Varghese N."/>
            <person name="Submissions S."/>
        </authorList>
    </citation>
    <scope>NUCLEOTIDE SEQUENCE [LARGE SCALE GENOMIC DNA]</scope>
    <source>
        <strain evidence="3">JS21-1</strain>
    </source>
</reference>
<feature type="domain" description="Hda lid" evidence="1">
    <location>
        <begin position="147"/>
        <end position="206"/>
    </location>
</feature>
<dbReference type="Proteomes" id="UP000199214">
    <property type="component" value="Unassembled WGS sequence"/>
</dbReference>
<gene>
    <name evidence="2" type="ORF">SAMN05216382_0220</name>
</gene>
<dbReference type="OrthoDB" id="7390113at2"/>
<dbReference type="SUPFAM" id="SSF52540">
    <property type="entry name" value="P-loop containing nucleoside triphosphate hydrolases"/>
    <property type="match status" value="1"/>
</dbReference>
<dbReference type="Pfam" id="PF22688">
    <property type="entry name" value="Hda_lid"/>
    <property type="match status" value="1"/>
</dbReference>
<dbReference type="AlphaFoldDB" id="A0A1H7G6V1"/>
<keyword evidence="3" id="KW-1185">Reference proteome</keyword>
<dbReference type="InterPro" id="IPR055199">
    <property type="entry name" value="Hda_lid"/>
</dbReference>
<evidence type="ECO:0000259" key="1">
    <source>
        <dbReference type="Pfam" id="PF22688"/>
    </source>
</evidence>
<proteinExistence type="predicted"/>
<evidence type="ECO:0000313" key="2">
    <source>
        <dbReference type="EMBL" id="SEK34023.1"/>
    </source>
</evidence>
<protein>
    <recommendedName>
        <fullName evidence="1">Hda lid domain-containing protein</fullName>
    </recommendedName>
</protein>
<sequence>MRASDNGGAGRLAAVQYPLPLAWPDEVQDVEFLVTDSNRHAVQVLQHWQDWPVSTALLAGPAGSGRSLLAQVFAAQSGGRVIDDAEQVDERVLFHAWNDAQATRTPLLLVAPAALPAWAVTLPDLRTRLAASPVAAIESPDAALTRALLERGFARRRLDARDDLIEWLLPRLPRRHQAVAQMLDGLEQAARSERRRVTIPLARDLMTALFGAAEDPDTA</sequence>
<dbReference type="InterPro" id="IPR027417">
    <property type="entry name" value="P-loop_NTPase"/>
</dbReference>
<name>A0A1H7G6V1_9SPHN</name>
<dbReference type="STRING" id="1855283.SAMN05216382_0220"/>
<evidence type="ECO:0000313" key="3">
    <source>
        <dbReference type="Proteomes" id="UP000199214"/>
    </source>
</evidence>
<organism evidence="2 3">
    <name type="scientific">Sphingomonas palmae</name>
    <dbReference type="NCBI Taxonomy" id="1855283"/>
    <lineage>
        <taxon>Bacteria</taxon>
        <taxon>Pseudomonadati</taxon>
        <taxon>Pseudomonadota</taxon>
        <taxon>Alphaproteobacteria</taxon>
        <taxon>Sphingomonadales</taxon>
        <taxon>Sphingomonadaceae</taxon>
        <taxon>Sphingomonas</taxon>
    </lineage>
</organism>
<accession>A0A1H7G6V1</accession>
<dbReference type="EMBL" id="FNZZ01000001">
    <property type="protein sequence ID" value="SEK34023.1"/>
    <property type="molecule type" value="Genomic_DNA"/>
</dbReference>